<feature type="transmembrane region" description="Helical" evidence="1">
    <location>
        <begin position="442"/>
        <end position="467"/>
    </location>
</feature>
<keyword evidence="1" id="KW-1133">Transmembrane helix</keyword>
<feature type="transmembrane region" description="Helical" evidence="1">
    <location>
        <begin position="779"/>
        <end position="799"/>
    </location>
</feature>
<feature type="transmembrane region" description="Helical" evidence="1">
    <location>
        <begin position="805"/>
        <end position="823"/>
    </location>
</feature>
<evidence type="ECO:0000256" key="1">
    <source>
        <dbReference type="SAM" id="Phobius"/>
    </source>
</evidence>
<organism evidence="2 3">
    <name type="scientific">Waterburya agarophytonicola KI4</name>
    <dbReference type="NCBI Taxonomy" id="2874699"/>
    <lineage>
        <taxon>Bacteria</taxon>
        <taxon>Bacillati</taxon>
        <taxon>Cyanobacteriota</taxon>
        <taxon>Cyanophyceae</taxon>
        <taxon>Pleurocapsales</taxon>
        <taxon>Hyellaceae</taxon>
        <taxon>Waterburya</taxon>
        <taxon>Waterburya agarophytonicola</taxon>
    </lineage>
</organism>
<feature type="transmembrane region" description="Helical" evidence="1">
    <location>
        <begin position="301"/>
        <end position="322"/>
    </location>
</feature>
<sequence length="1329" mass="150096">MSSRGDNQYNSNFEPENHDSWLSLEIYLKSNHPELLNGLDRWLELGLISQMQVIKICRQNLSCALPEREAVVITQKTETISNLAIEQELVEVASSPSIISRVWQGFLDELSIRWLLFLGIFLVVISSGVLAASQWDNFPKFGQYLILLIYTLGFWGIGFWSSKQANLTLTSQTLRVIAILLVPINCWAISHFSLGNSILEWITLLVSLVALSIVVCWQPPLSKKYNSKFFTPLFILLSSLHLVWQFIPSPLLALYGSIFIISSIHYLFLLPKKPYPAFNLLFLISAWSLILIRVLLSEEYLILDCGLAIALLGWILATIYIVKEKQVKINSLDAPSDIEQLTDAFFSKVLQTISIILFIVTWSISVLGGLFNSPLFFWQTVGISVLTIHLFSQRLTLYWRKRDLTAIFLIGLQTVFVSKELIPDNIADNALNLAVTISKSEYLPESVFGVTLFPYLILFVAVASWLYRRQKSELANYAETLTFLLGVALTYLSLSNLTWRSLNFLFSTATLGYVAYIRQPIRIWLIYLTHLLGLITLVNGIDLIFPNLSQPVWGSILVLLMAGEWYIHSLETKNYQKPKYNFLSVAKETCWYAGLLLAAASYFCFASHIVDSRALKLITSAWGLIWLITPGMLTWVAKHTRRMQQRRIATSLSCIALIIPQLLILGHPVTRSIGLSMAIALMYFNGFHLRRTWVTVIHVAFGLGLLASLLDIVVSNENWLIVGAILILALYQFRQYLTEIIATPKFSYISQRTAFGVLGVGMETKNYKLIEKYIQAADYWAIALTAINLVILSIVYLDLDNFNRYPQYLLTSALILGAVIWRYQKQPHNLVLYTVGWLIELLAIGIVAFLGGRDLSFAVTNIILGLCAWSLMQPAVKNNSSWAKLNLASTPLIYTALAILWRLSLYNIYTGLITLSAAFILINTSQPNRKINLVTNYLGFIGISLGIYEIVIYQMQQSSGGSAADGLTILALVAAAIAFCYRLSAWWCRQRQHKTLFHLSLSRVILVAHIHWAISSILKIIAASIAIESTTPRLTPLSIATSFCLGAYAVIQGKDRDTPAASKQTNDWWVYVGLVEIIATLIYSRLIISKLSFFDPWRVIFTCAIACLIYQIPWQNLGWRVTPWQRAAVVTPALMALVTAEDISYFSLFVTALFYLRIAYGQKNLRWSYISLGFINWGIIRLVWQFNTELIWLAGIASLSVLYIAQFDPYFRSQPRQRHLLRVVGCSIICFVALFYQDPGIIPGVISFILIFIGLGLKIRALLFSGTVTLILSVIYQLITLVAAYGFLKWVVGLLVGIVSIIVAAGFEKNRDRLTNKLQNYNQKLQNWQ</sequence>
<feature type="transmembrane region" description="Helical" evidence="1">
    <location>
        <begin position="1219"/>
        <end position="1235"/>
    </location>
</feature>
<feature type="transmembrane region" description="Helical" evidence="1">
    <location>
        <begin position="615"/>
        <end position="636"/>
    </location>
</feature>
<feature type="transmembrane region" description="Helical" evidence="1">
    <location>
        <begin position="376"/>
        <end position="392"/>
    </location>
</feature>
<feature type="transmembrane region" description="Helical" evidence="1">
    <location>
        <begin position="1190"/>
        <end position="1207"/>
    </location>
</feature>
<feature type="transmembrane region" description="Helical" evidence="1">
    <location>
        <begin position="696"/>
        <end position="713"/>
    </location>
</feature>
<feature type="transmembrane region" description="Helical" evidence="1">
    <location>
        <begin position="672"/>
        <end position="689"/>
    </location>
</feature>
<feature type="transmembrane region" description="Helical" evidence="1">
    <location>
        <begin position="1290"/>
        <end position="1307"/>
    </location>
</feature>
<feature type="transmembrane region" description="Helical" evidence="1">
    <location>
        <begin position="404"/>
        <end position="422"/>
    </location>
</feature>
<feature type="transmembrane region" description="Helical" evidence="1">
    <location>
        <begin position="907"/>
        <end position="925"/>
    </location>
</feature>
<evidence type="ECO:0000313" key="2">
    <source>
        <dbReference type="EMBL" id="MCC0176444.1"/>
    </source>
</evidence>
<keyword evidence="1" id="KW-0472">Membrane</keyword>
<dbReference type="RefSeq" id="WP_229639482.1">
    <property type="nucleotide sequence ID" value="NZ_JADWDC010000009.1"/>
</dbReference>
<feature type="transmembrane region" description="Helical" evidence="1">
    <location>
        <begin position="1004"/>
        <end position="1027"/>
    </location>
</feature>
<feature type="transmembrane region" description="Helical" evidence="1">
    <location>
        <begin position="551"/>
        <end position="568"/>
    </location>
</feature>
<evidence type="ECO:0000313" key="3">
    <source>
        <dbReference type="Proteomes" id="UP000729733"/>
    </source>
</evidence>
<keyword evidence="1" id="KW-0812">Transmembrane</keyword>
<feature type="transmembrane region" description="Helical" evidence="1">
    <location>
        <begin position="830"/>
        <end position="849"/>
    </location>
</feature>
<accession>A0A964FGC6</accession>
<feature type="transmembrane region" description="Helical" evidence="1">
    <location>
        <begin position="114"/>
        <end position="135"/>
    </location>
</feature>
<protein>
    <recommendedName>
        <fullName evidence="4">DUF2157 domain-containing protein</fullName>
    </recommendedName>
</protein>
<feature type="transmembrane region" description="Helical" evidence="1">
    <location>
        <begin position="229"/>
        <end position="247"/>
    </location>
</feature>
<feature type="transmembrane region" description="Helical" evidence="1">
    <location>
        <begin position="141"/>
        <end position="161"/>
    </location>
</feature>
<feature type="transmembrane region" description="Helical" evidence="1">
    <location>
        <begin position="719"/>
        <end position="737"/>
    </location>
</feature>
<feature type="transmembrane region" description="Helical" evidence="1">
    <location>
        <begin position="1167"/>
        <end position="1184"/>
    </location>
</feature>
<feature type="transmembrane region" description="Helical" evidence="1">
    <location>
        <begin position="500"/>
        <end position="517"/>
    </location>
</feature>
<evidence type="ECO:0008006" key="4">
    <source>
        <dbReference type="Google" id="ProtNLM"/>
    </source>
</evidence>
<proteinExistence type="predicted"/>
<reference evidence="2" key="1">
    <citation type="journal article" date="2021" name="Antonie Van Leeuwenhoek">
        <title>Draft genome and description of Waterburya agarophytonicola gen. nov. sp. nov. (Pleurocapsales, Cyanobacteria): a seaweed symbiont.</title>
        <authorList>
            <person name="Bonthond G."/>
            <person name="Shalygin S."/>
            <person name="Bayer T."/>
            <person name="Weinberger F."/>
        </authorList>
    </citation>
    <scope>NUCLEOTIDE SEQUENCE</scope>
    <source>
        <strain evidence="2">KI4</strain>
    </source>
</reference>
<comment type="caution">
    <text evidence="2">The sequence shown here is derived from an EMBL/GenBank/DDBJ whole genome shotgun (WGS) entry which is preliminary data.</text>
</comment>
<feature type="transmembrane region" description="Helical" evidence="1">
    <location>
        <begin position="474"/>
        <end position="494"/>
    </location>
</feature>
<feature type="transmembrane region" description="Helical" evidence="1">
    <location>
        <begin position="967"/>
        <end position="984"/>
    </location>
</feature>
<feature type="transmembrane region" description="Helical" evidence="1">
    <location>
        <begin position="1068"/>
        <end position="1088"/>
    </location>
</feature>
<feature type="transmembrane region" description="Helical" evidence="1">
    <location>
        <begin position="198"/>
        <end position="217"/>
    </location>
</feature>
<feature type="transmembrane region" description="Helical" evidence="1">
    <location>
        <begin position="1095"/>
        <end position="1113"/>
    </location>
</feature>
<feature type="transmembrane region" description="Helical" evidence="1">
    <location>
        <begin position="937"/>
        <end position="955"/>
    </location>
</feature>
<feature type="transmembrane region" description="Helical" evidence="1">
    <location>
        <begin position="1133"/>
        <end position="1155"/>
    </location>
</feature>
<keyword evidence="3" id="KW-1185">Reference proteome</keyword>
<feature type="transmembrane region" description="Helical" evidence="1">
    <location>
        <begin position="349"/>
        <end position="370"/>
    </location>
</feature>
<feature type="transmembrane region" description="Helical" evidence="1">
    <location>
        <begin position="1262"/>
        <end position="1284"/>
    </location>
</feature>
<name>A0A964FGC6_9CYAN</name>
<gene>
    <name evidence="2" type="ORF">I4641_05560</name>
</gene>
<feature type="transmembrane region" description="Helical" evidence="1">
    <location>
        <begin position="1241"/>
        <end position="1257"/>
    </location>
</feature>
<feature type="transmembrane region" description="Helical" evidence="1">
    <location>
        <begin position="524"/>
        <end position="545"/>
    </location>
</feature>
<feature type="transmembrane region" description="Helical" evidence="1">
    <location>
        <begin position="277"/>
        <end position="295"/>
    </location>
</feature>
<dbReference type="EMBL" id="JADWDC010000009">
    <property type="protein sequence ID" value="MCC0176444.1"/>
    <property type="molecule type" value="Genomic_DNA"/>
</dbReference>
<feature type="transmembrane region" description="Helical" evidence="1">
    <location>
        <begin position="648"/>
        <end position="666"/>
    </location>
</feature>
<feature type="transmembrane region" description="Helical" evidence="1">
    <location>
        <begin position="173"/>
        <end position="192"/>
    </location>
</feature>
<feature type="transmembrane region" description="Helical" evidence="1">
    <location>
        <begin position="589"/>
        <end position="609"/>
    </location>
</feature>
<dbReference type="Proteomes" id="UP000729733">
    <property type="component" value="Unassembled WGS sequence"/>
</dbReference>
<feature type="transmembrane region" description="Helical" evidence="1">
    <location>
        <begin position="253"/>
        <end position="270"/>
    </location>
</feature>